<proteinExistence type="predicted"/>
<name>A0A2H3DJU4_ARMGA</name>
<sequence>MLRVDHSYGYPLEMPSVILSERRMYNAKTRTFQAKAKIRANSTDTNITARKVQSNNVRSIAITNELWNLTAGNASVSKEVKFFIALEQRVETRKEDSNDRECIVVTDLLKDPTERKYLRRFIESTRQTGTTKEDFIINLYSKGDGLPRIHKFVKIIVMLTPQQSGRPDASSTFQYSFLGRQYFARGCRVWNNYHLKRIAAFMLSVASALLFLASIVTYPAVQSDPLMMSGLAKYTRKAN</sequence>
<keyword evidence="1" id="KW-1133">Transmembrane helix</keyword>
<evidence type="ECO:0000313" key="2">
    <source>
        <dbReference type="EMBL" id="PBK88533.1"/>
    </source>
</evidence>
<evidence type="ECO:0000313" key="3">
    <source>
        <dbReference type="Proteomes" id="UP000217790"/>
    </source>
</evidence>
<dbReference type="InParanoid" id="A0A2H3DJU4"/>
<reference evidence="3" key="1">
    <citation type="journal article" date="2017" name="Nat. Ecol. Evol.">
        <title>Genome expansion and lineage-specific genetic innovations in the forest pathogenic fungi Armillaria.</title>
        <authorList>
            <person name="Sipos G."/>
            <person name="Prasanna A.N."/>
            <person name="Walter M.C."/>
            <person name="O'Connor E."/>
            <person name="Balint B."/>
            <person name="Krizsan K."/>
            <person name="Kiss B."/>
            <person name="Hess J."/>
            <person name="Varga T."/>
            <person name="Slot J."/>
            <person name="Riley R."/>
            <person name="Boka B."/>
            <person name="Rigling D."/>
            <person name="Barry K."/>
            <person name="Lee J."/>
            <person name="Mihaltcheva S."/>
            <person name="LaButti K."/>
            <person name="Lipzen A."/>
            <person name="Waldron R."/>
            <person name="Moloney N.M."/>
            <person name="Sperisen C."/>
            <person name="Kredics L."/>
            <person name="Vagvoelgyi C."/>
            <person name="Patrignani A."/>
            <person name="Fitzpatrick D."/>
            <person name="Nagy I."/>
            <person name="Doyle S."/>
            <person name="Anderson J.B."/>
            <person name="Grigoriev I.V."/>
            <person name="Gueldener U."/>
            <person name="Muensterkoetter M."/>
            <person name="Nagy L.G."/>
        </authorList>
    </citation>
    <scope>NUCLEOTIDE SEQUENCE [LARGE SCALE GENOMIC DNA]</scope>
    <source>
        <strain evidence="3">Ar21-2</strain>
    </source>
</reference>
<dbReference type="AlphaFoldDB" id="A0A2H3DJU4"/>
<evidence type="ECO:0000256" key="1">
    <source>
        <dbReference type="SAM" id="Phobius"/>
    </source>
</evidence>
<dbReference type="OrthoDB" id="10513968at2759"/>
<feature type="transmembrane region" description="Helical" evidence="1">
    <location>
        <begin position="198"/>
        <end position="221"/>
    </location>
</feature>
<keyword evidence="3" id="KW-1185">Reference proteome</keyword>
<dbReference type="Proteomes" id="UP000217790">
    <property type="component" value="Unassembled WGS sequence"/>
</dbReference>
<keyword evidence="1" id="KW-0472">Membrane</keyword>
<keyword evidence="1" id="KW-0812">Transmembrane</keyword>
<dbReference type="EMBL" id="KZ293672">
    <property type="protein sequence ID" value="PBK88533.1"/>
    <property type="molecule type" value="Genomic_DNA"/>
</dbReference>
<accession>A0A2H3DJU4</accession>
<protein>
    <submittedName>
        <fullName evidence="2">Uncharacterized protein</fullName>
    </submittedName>
</protein>
<organism evidence="2 3">
    <name type="scientific">Armillaria gallica</name>
    <name type="common">Bulbous honey fungus</name>
    <name type="synonym">Armillaria bulbosa</name>
    <dbReference type="NCBI Taxonomy" id="47427"/>
    <lineage>
        <taxon>Eukaryota</taxon>
        <taxon>Fungi</taxon>
        <taxon>Dikarya</taxon>
        <taxon>Basidiomycota</taxon>
        <taxon>Agaricomycotina</taxon>
        <taxon>Agaricomycetes</taxon>
        <taxon>Agaricomycetidae</taxon>
        <taxon>Agaricales</taxon>
        <taxon>Marasmiineae</taxon>
        <taxon>Physalacriaceae</taxon>
        <taxon>Armillaria</taxon>
    </lineage>
</organism>
<gene>
    <name evidence="2" type="ORF">ARMGADRAFT_1033899</name>
</gene>